<gene>
    <name evidence="4" type="ORF">SAMN05192551_101615</name>
</gene>
<accession>A0A1I3B672</accession>
<dbReference type="RefSeq" id="WP_093369551.1">
    <property type="nucleotide sequence ID" value="NZ_FOQA01000001.1"/>
</dbReference>
<protein>
    <submittedName>
        <fullName evidence="4">Tetratricopeptide repeat-containing protein</fullName>
    </submittedName>
</protein>
<keyword evidence="5" id="KW-1185">Reference proteome</keyword>
<name>A0A1I3B672_9FIRM</name>
<evidence type="ECO:0000256" key="1">
    <source>
        <dbReference type="ARBA" id="ARBA00022737"/>
    </source>
</evidence>
<keyword evidence="2 3" id="KW-0802">TPR repeat</keyword>
<dbReference type="InterPro" id="IPR019734">
    <property type="entry name" value="TPR_rpt"/>
</dbReference>
<reference evidence="5" key="1">
    <citation type="submission" date="2016-10" db="EMBL/GenBank/DDBJ databases">
        <authorList>
            <person name="Varghese N."/>
            <person name="Submissions S."/>
        </authorList>
    </citation>
    <scope>NUCLEOTIDE SEQUENCE [LARGE SCALE GENOMIC DNA]</scope>
    <source>
        <strain evidence="5">Z-7934</strain>
    </source>
</reference>
<evidence type="ECO:0000313" key="4">
    <source>
        <dbReference type="EMBL" id="SFH57807.1"/>
    </source>
</evidence>
<dbReference type="SUPFAM" id="SSF48452">
    <property type="entry name" value="TPR-like"/>
    <property type="match status" value="1"/>
</dbReference>
<dbReference type="PROSITE" id="PS50005">
    <property type="entry name" value="TPR"/>
    <property type="match status" value="1"/>
</dbReference>
<dbReference type="Gene3D" id="1.25.40.10">
    <property type="entry name" value="Tetratricopeptide repeat domain"/>
    <property type="match status" value="1"/>
</dbReference>
<keyword evidence="1" id="KW-0677">Repeat</keyword>
<dbReference type="PANTHER" id="PTHR45586">
    <property type="entry name" value="TPR REPEAT-CONTAINING PROTEIN PA4667"/>
    <property type="match status" value="1"/>
</dbReference>
<organism evidence="4 5">
    <name type="scientific">Tindallia magadiensis</name>
    <dbReference type="NCBI Taxonomy" id="69895"/>
    <lineage>
        <taxon>Bacteria</taxon>
        <taxon>Bacillati</taxon>
        <taxon>Bacillota</taxon>
        <taxon>Clostridia</taxon>
        <taxon>Peptostreptococcales</taxon>
        <taxon>Tindalliaceae</taxon>
        <taxon>Tindallia</taxon>
    </lineage>
</organism>
<evidence type="ECO:0000256" key="2">
    <source>
        <dbReference type="ARBA" id="ARBA00022803"/>
    </source>
</evidence>
<dbReference type="OrthoDB" id="1947696at2"/>
<dbReference type="PANTHER" id="PTHR45586:SF1">
    <property type="entry name" value="LIPOPOLYSACCHARIDE ASSEMBLY PROTEIN B"/>
    <property type="match status" value="1"/>
</dbReference>
<dbReference type="STRING" id="69895.SAMN05192551_101615"/>
<dbReference type="Pfam" id="PF13424">
    <property type="entry name" value="TPR_12"/>
    <property type="match status" value="1"/>
</dbReference>
<sequence length="435" mass="52148">MTYYIFSPNSAEQKKVVQKILGIPKESDVRQLWDAYNADQENHKRVLEIRSIQAKTVYRGIPGYWLKIESTHDDLDKKLLHYLCKTVGPERLNGWVFYPVKTLPYKELEKNWIRKYHFQSTPQNQESYRVFFREIKKLLKDNMLDNAYHGLLLLLQLKPGFLKKYHRYALFEELAIRYDQVDSFQRAEKCLKLQCKILPDSPEPLLNISNFYLFNEKAEKAIDLLKGSLKKFPYHQYLMHNYIIALSNIGHYQLAFAELKKVLEKDIDNSFYWKLMADILYEKEDLKTALQCYRKALHGNLEEVPEDIHADIYAGMAACYYETDQYKKAKNYYLKVLKIFPEDHYALMNISQIYFRHLNEPKEALKYIKKILEKGYENGYLYYQLGLIYMALEKQEKARWHLYRARRMIPHFQPVHEALHQLRSSEMMKKTPNKR</sequence>
<dbReference type="AlphaFoldDB" id="A0A1I3B672"/>
<dbReference type="EMBL" id="FOQA01000001">
    <property type="protein sequence ID" value="SFH57807.1"/>
    <property type="molecule type" value="Genomic_DNA"/>
</dbReference>
<dbReference type="Proteomes" id="UP000199287">
    <property type="component" value="Unassembled WGS sequence"/>
</dbReference>
<dbReference type="SMART" id="SM00028">
    <property type="entry name" value="TPR"/>
    <property type="match status" value="5"/>
</dbReference>
<proteinExistence type="predicted"/>
<feature type="repeat" description="TPR" evidence="3">
    <location>
        <begin position="310"/>
        <end position="343"/>
    </location>
</feature>
<evidence type="ECO:0000313" key="5">
    <source>
        <dbReference type="Proteomes" id="UP000199287"/>
    </source>
</evidence>
<dbReference type="InterPro" id="IPR011990">
    <property type="entry name" value="TPR-like_helical_dom_sf"/>
</dbReference>
<evidence type="ECO:0000256" key="3">
    <source>
        <dbReference type="PROSITE-ProRule" id="PRU00339"/>
    </source>
</evidence>
<dbReference type="InterPro" id="IPR051012">
    <property type="entry name" value="CellSynth/LPSAsmb/PSIAsmb"/>
</dbReference>